<name>A0ACB6ZNU1_THEGA</name>
<protein>
    <submittedName>
        <fullName evidence="1">Uncharacterized protein</fullName>
    </submittedName>
</protein>
<dbReference type="EMBL" id="MU117981">
    <property type="protein sequence ID" value="KAF9650806.1"/>
    <property type="molecule type" value="Genomic_DNA"/>
</dbReference>
<comment type="caution">
    <text evidence="1">The sequence shown here is derived from an EMBL/GenBank/DDBJ whole genome shotgun (WGS) entry which is preliminary data.</text>
</comment>
<organism evidence="1 2">
    <name type="scientific">Thelephora ganbajun</name>
    <name type="common">Ganba fungus</name>
    <dbReference type="NCBI Taxonomy" id="370292"/>
    <lineage>
        <taxon>Eukaryota</taxon>
        <taxon>Fungi</taxon>
        <taxon>Dikarya</taxon>
        <taxon>Basidiomycota</taxon>
        <taxon>Agaricomycotina</taxon>
        <taxon>Agaricomycetes</taxon>
        <taxon>Thelephorales</taxon>
        <taxon>Thelephoraceae</taxon>
        <taxon>Thelephora</taxon>
    </lineage>
</organism>
<gene>
    <name evidence="1" type="ORF">BDM02DRAFT_1258998</name>
</gene>
<dbReference type="Proteomes" id="UP000886501">
    <property type="component" value="Unassembled WGS sequence"/>
</dbReference>
<evidence type="ECO:0000313" key="1">
    <source>
        <dbReference type="EMBL" id="KAF9650806.1"/>
    </source>
</evidence>
<reference evidence="1" key="2">
    <citation type="journal article" date="2020" name="Nat. Commun.">
        <title>Large-scale genome sequencing of mycorrhizal fungi provides insights into the early evolution of symbiotic traits.</title>
        <authorList>
            <person name="Miyauchi S."/>
            <person name="Kiss E."/>
            <person name="Kuo A."/>
            <person name="Drula E."/>
            <person name="Kohler A."/>
            <person name="Sanchez-Garcia M."/>
            <person name="Morin E."/>
            <person name="Andreopoulos B."/>
            <person name="Barry K.W."/>
            <person name="Bonito G."/>
            <person name="Buee M."/>
            <person name="Carver A."/>
            <person name="Chen C."/>
            <person name="Cichocki N."/>
            <person name="Clum A."/>
            <person name="Culley D."/>
            <person name="Crous P.W."/>
            <person name="Fauchery L."/>
            <person name="Girlanda M."/>
            <person name="Hayes R.D."/>
            <person name="Keri Z."/>
            <person name="LaButti K."/>
            <person name="Lipzen A."/>
            <person name="Lombard V."/>
            <person name="Magnuson J."/>
            <person name="Maillard F."/>
            <person name="Murat C."/>
            <person name="Nolan M."/>
            <person name="Ohm R.A."/>
            <person name="Pangilinan J."/>
            <person name="Pereira M.F."/>
            <person name="Perotto S."/>
            <person name="Peter M."/>
            <person name="Pfister S."/>
            <person name="Riley R."/>
            <person name="Sitrit Y."/>
            <person name="Stielow J.B."/>
            <person name="Szollosi G."/>
            <person name="Zifcakova L."/>
            <person name="Stursova M."/>
            <person name="Spatafora J.W."/>
            <person name="Tedersoo L."/>
            <person name="Vaario L.M."/>
            <person name="Yamada A."/>
            <person name="Yan M."/>
            <person name="Wang P."/>
            <person name="Xu J."/>
            <person name="Bruns T."/>
            <person name="Baldrian P."/>
            <person name="Vilgalys R."/>
            <person name="Dunand C."/>
            <person name="Henrissat B."/>
            <person name="Grigoriev I.V."/>
            <person name="Hibbett D."/>
            <person name="Nagy L.G."/>
            <person name="Martin F.M."/>
        </authorList>
    </citation>
    <scope>NUCLEOTIDE SEQUENCE</scope>
    <source>
        <strain evidence="1">P2</strain>
    </source>
</reference>
<evidence type="ECO:0000313" key="2">
    <source>
        <dbReference type="Proteomes" id="UP000886501"/>
    </source>
</evidence>
<reference evidence="1" key="1">
    <citation type="submission" date="2019-10" db="EMBL/GenBank/DDBJ databases">
        <authorList>
            <consortium name="DOE Joint Genome Institute"/>
            <person name="Kuo A."/>
            <person name="Miyauchi S."/>
            <person name="Kiss E."/>
            <person name="Drula E."/>
            <person name="Kohler A."/>
            <person name="Sanchez-Garcia M."/>
            <person name="Andreopoulos B."/>
            <person name="Barry K.W."/>
            <person name="Bonito G."/>
            <person name="Buee M."/>
            <person name="Carver A."/>
            <person name="Chen C."/>
            <person name="Cichocki N."/>
            <person name="Clum A."/>
            <person name="Culley D."/>
            <person name="Crous P.W."/>
            <person name="Fauchery L."/>
            <person name="Girlanda M."/>
            <person name="Hayes R."/>
            <person name="Keri Z."/>
            <person name="Labutti K."/>
            <person name="Lipzen A."/>
            <person name="Lombard V."/>
            <person name="Magnuson J."/>
            <person name="Maillard F."/>
            <person name="Morin E."/>
            <person name="Murat C."/>
            <person name="Nolan M."/>
            <person name="Ohm R."/>
            <person name="Pangilinan J."/>
            <person name="Pereira M."/>
            <person name="Perotto S."/>
            <person name="Peter M."/>
            <person name="Riley R."/>
            <person name="Sitrit Y."/>
            <person name="Stielow B."/>
            <person name="Szollosi G."/>
            <person name="Zifcakova L."/>
            <person name="Stursova M."/>
            <person name="Spatafora J.W."/>
            <person name="Tedersoo L."/>
            <person name="Vaario L.-M."/>
            <person name="Yamada A."/>
            <person name="Yan M."/>
            <person name="Wang P."/>
            <person name="Xu J."/>
            <person name="Bruns T."/>
            <person name="Baldrian P."/>
            <person name="Vilgalys R."/>
            <person name="Henrissat B."/>
            <person name="Grigoriev I.V."/>
            <person name="Hibbett D."/>
            <person name="Nagy L.G."/>
            <person name="Martin F.M."/>
        </authorList>
    </citation>
    <scope>NUCLEOTIDE SEQUENCE</scope>
    <source>
        <strain evidence="1">P2</strain>
    </source>
</reference>
<keyword evidence="2" id="KW-1185">Reference proteome</keyword>
<sequence length="141" mass="16032">MNDLSWFKARGDQPGCLHMDYHLLHRRVVMVLIIALPNTRYTIFLPIVGGVPRPDTPCGGRLDYPGATIYRSTGSSESRLFFDGLLSQFGWRRRISTKLVLWCPLRPVDHWTPSDQSIIDRGPCRMDTMDCTTYSQAVICG</sequence>
<proteinExistence type="predicted"/>
<accession>A0ACB6ZNU1</accession>